<dbReference type="AlphaFoldDB" id="X1U7L0"/>
<reference evidence="2" key="1">
    <citation type="journal article" date="2014" name="Front. Microbiol.">
        <title>High frequency of phylogenetically diverse reductive dehalogenase-homologous genes in deep subseafloor sedimentary metagenomes.</title>
        <authorList>
            <person name="Kawai M."/>
            <person name="Futagami T."/>
            <person name="Toyoda A."/>
            <person name="Takaki Y."/>
            <person name="Nishi S."/>
            <person name="Hori S."/>
            <person name="Arai W."/>
            <person name="Tsubouchi T."/>
            <person name="Morono Y."/>
            <person name="Uchiyama I."/>
            <person name="Ito T."/>
            <person name="Fujiyama A."/>
            <person name="Inagaki F."/>
            <person name="Takami H."/>
        </authorList>
    </citation>
    <scope>NUCLEOTIDE SEQUENCE</scope>
    <source>
        <strain evidence="2">Expedition CK06-06</strain>
    </source>
</reference>
<gene>
    <name evidence="2" type="ORF">S12H4_51378</name>
</gene>
<evidence type="ECO:0000256" key="1">
    <source>
        <dbReference type="SAM" id="MobiDB-lite"/>
    </source>
</evidence>
<dbReference type="EMBL" id="BARW01032464">
    <property type="protein sequence ID" value="GAJ13528.1"/>
    <property type="molecule type" value="Genomic_DNA"/>
</dbReference>
<feature type="compositionally biased region" description="Basic and acidic residues" evidence="1">
    <location>
        <begin position="68"/>
        <end position="81"/>
    </location>
</feature>
<accession>X1U7L0</accession>
<feature type="region of interest" description="Disordered" evidence="1">
    <location>
        <begin position="50"/>
        <end position="81"/>
    </location>
</feature>
<evidence type="ECO:0000313" key="2">
    <source>
        <dbReference type="EMBL" id="GAJ13528.1"/>
    </source>
</evidence>
<proteinExistence type="predicted"/>
<organism evidence="2">
    <name type="scientific">marine sediment metagenome</name>
    <dbReference type="NCBI Taxonomy" id="412755"/>
    <lineage>
        <taxon>unclassified sequences</taxon>
        <taxon>metagenomes</taxon>
        <taxon>ecological metagenomes</taxon>
    </lineage>
</organism>
<sequence>MGMTLDEAIALSSSLRESDNLKYHPDLRAATQLGIEALKRIGVGRRTGRFSWGDSLPGETTDMPRSLTDPEFHLGSPVKEK</sequence>
<name>X1U7L0_9ZZZZ</name>
<protein>
    <submittedName>
        <fullName evidence="2">Uncharacterized protein</fullName>
    </submittedName>
</protein>
<comment type="caution">
    <text evidence="2">The sequence shown here is derived from an EMBL/GenBank/DDBJ whole genome shotgun (WGS) entry which is preliminary data.</text>
</comment>